<evidence type="ECO:0000313" key="12">
    <source>
        <dbReference type="EMBL" id="SFN93969.1"/>
    </source>
</evidence>
<dbReference type="Gene3D" id="6.10.250.690">
    <property type="match status" value="1"/>
</dbReference>
<keyword evidence="13" id="KW-1185">Reference proteome</keyword>
<evidence type="ECO:0000256" key="8">
    <source>
        <dbReference type="PROSITE-ProRule" id="PRU00169"/>
    </source>
</evidence>
<comment type="function">
    <text evidence="7">May play the central regulatory role in sporulation. It may be an element of the effector pathway responsible for the activation of sporulation genes in response to nutritional stress. Spo0A may act in concert with spo0H (a sigma factor) to control the expression of some genes that are critical to the sporulation process.</text>
</comment>
<accession>A0A1I5D424</accession>
<name>A0A1I5D424_9CLOT</name>
<dbReference type="GO" id="GO:0000976">
    <property type="term" value="F:transcription cis-regulatory region binding"/>
    <property type="evidence" value="ECO:0007669"/>
    <property type="project" value="TreeGrafter"/>
</dbReference>
<proteinExistence type="predicted"/>
<keyword evidence="3" id="KW-0902">Two-component regulatory system</keyword>
<dbReference type="GO" id="GO:0005829">
    <property type="term" value="C:cytosol"/>
    <property type="evidence" value="ECO:0007669"/>
    <property type="project" value="TreeGrafter"/>
</dbReference>
<evidence type="ECO:0000259" key="10">
    <source>
        <dbReference type="PROSITE" id="PS50110"/>
    </source>
</evidence>
<dbReference type="RefSeq" id="WP_242943546.1">
    <property type="nucleotide sequence ID" value="NZ_FOVK01000008.1"/>
</dbReference>
<dbReference type="Gene3D" id="1.10.10.10">
    <property type="entry name" value="Winged helix-like DNA-binding domain superfamily/Winged helix DNA-binding domain"/>
    <property type="match status" value="1"/>
</dbReference>
<dbReference type="CDD" id="cd00383">
    <property type="entry name" value="trans_reg_C"/>
    <property type="match status" value="1"/>
</dbReference>
<reference evidence="12 13" key="1">
    <citation type="submission" date="2016-10" db="EMBL/GenBank/DDBJ databases">
        <authorList>
            <person name="de Groot N.N."/>
        </authorList>
    </citation>
    <scope>NUCLEOTIDE SEQUENCE [LARGE SCALE GENOMIC DNA]</scope>
    <source>
        <strain evidence="12 13">ML2</strain>
    </source>
</reference>
<dbReference type="InterPro" id="IPR011006">
    <property type="entry name" value="CheY-like_superfamily"/>
</dbReference>
<dbReference type="STRING" id="398199.SAMN05421804_1081"/>
<organism evidence="12 13">
    <name type="scientific">Proteiniclasticum ruminis</name>
    <dbReference type="NCBI Taxonomy" id="398199"/>
    <lineage>
        <taxon>Bacteria</taxon>
        <taxon>Bacillati</taxon>
        <taxon>Bacillota</taxon>
        <taxon>Clostridia</taxon>
        <taxon>Eubacteriales</taxon>
        <taxon>Clostridiaceae</taxon>
        <taxon>Proteiniclasticum</taxon>
    </lineage>
</organism>
<dbReference type="SMART" id="SM00448">
    <property type="entry name" value="REC"/>
    <property type="match status" value="1"/>
</dbReference>
<evidence type="ECO:0000256" key="4">
    <source>
        <dbReference type="ARBA" id="ARBA00023015"/>
    </source>
</evidence>
<evidence type="ECO:0000256" key="2">
    <source>
        <dbReference type="ARBA" id="ARBA00022553"/>
    </source>
</evidence>
<keyword evidence="4" id="KW-0805">Transcription regulation</keyword>
<dbReference type="SUPFAM" id="SSF46894">
    <property type="entry name" value="C-terminal effector domain of the bipartite response regulators"/>
    <property type="match status" value="1"/>
</dbReference>
<dbReference type="PROSITE" id="PS50110">
    <property type="entry name" value="RESPONSE_REGULATORY"/>
    <property type="match status" value="1"/>
</dbReference>
<evidence type="ECO:0000256" key="5">
    <source>
        <dbReference type="ARBA" id="ARBA00023125"/>
    </source>
</evidence>
<dbReference type="eggNOG" id="COG0745">
    <property type="taxonomic scope" value="Bacteria"/>
</dbReference>
<dbReference type="InterPro" id="IPR039420">
    <property type="entry name" value="WalR-like"/>
</dbReference>
<dbReference type="Pfam" id="PF00072">
    <property type="entry name" value="Response_reg"/>
    <property type="match status" value="1"/>
</dbReference>
<dbReference type="Proteomes" id="UP000181899">
    <property type="component" value="Unassembled WGS sequence"/>
</dbReference>
<protein>
    <recommendedName>
        <fullName evidence="1">Stage 0 sporulation protein A homolog</fullName>
    </recommendedName>
</protein>
<evidence type="ECO:0000256" key="7">
    <source>
        <dbReference type="ARBA" id="ARBA00024867"/>
    </source>
</evidence>
<evidence type="ECO:0000256" key="3">
    <source>
        <dbReference type="ARBA" id="ARBA00023012"/>
    </source>
</evidence>
<keyword evidence="5 9" id="KW-0238">DNA-binding</keyword>
<dbReference type="AlphaFoldDB" id="A0A1I5D424"/>
<dbReference type="SUPFAM" id="SSF52172">
    <property type="entry name" value="CheY-like"/>
    <property type="match status" value="1"/>
</dbReference>
<keyword evidence="2 8" id="KW-0597">Phosphoprotein</keyword>
<dbReference type="CDD" id="cd17574">
    <property type="entry name" value="REC_OmpR"/>
    <property type="match status" value="1"/>
</dbReference>
<dbReference type="GO" id="GO:0000156">
    <property type="term" value="F:phosphorelay response regulator activity"/>
    <property type="evidence" value="ECO:0007669"/>
    <property type="project" value="TreeGrafter"/>
</dbReference>
<evidence type="ECO:0000313" key="13">
    <source>
        <dbReference type="Proteomes" id="UP000181899"/>
    </source>
</evidence>
<feature type="DNA-binding region" description="OmpR/PhoB-type" evidence="9">
    <location>
        <begin position="120"/>
        <end position="216"/>
    </location>
</feature>
<dbReference type="Pfam" id="PF00486">
    <property type="entry name" value="Trans_reg_C"/>
    <property type="match status" value="1"/>
</dbReference>
<sequence>MVEDEGRIRDIILDYFTAHEMTCDVARDGVEALECIRIKEYDVMILDVLMPRLDGFALCKEIRKKSKVPILFLTALGSEEDTLKGYALGGDDYVTKPFSLAVLLAKTRALIRRGHGENPSGVLTCGAISVDTRGHLCKVLGGEVKLSPREYELLVCFMRNKGQVMSREQLLDKVWGLDFQGEDRAVDVRIRSLRFALGSAGGQIKTMYRMGYKLEEES</sequence>
<dbReference type="InterPro" id="IPR001867">
    <property type="entry name" value="OmpR/PhoB-type_DNA-bd"/>
</dbReference>
<dbReference type="PROSITE" id="PS51755">
    <property type="entry name" value="OMPR_PHOB"/>
    <property type="match status" value="1"/>
</dbReference>
<dbReference type="InterPro" id="IPR016032">
    <property type="entry name" value="Sig_transdc_resp-reg_C-effctor"/>
</dbReference>
<feature type="domain" description="OmpR/PhoB-type" evidence="11">
    <location>
        <begin position="120"/>
        <end position="216"/>
    </location>
</feature>
<dbReference type="InterPro" id="IPR036388">
    <property type="entry name" value="WH-like_DNA-bd_sf"/>
</dbReference>
<feature type="domain" description="Response regulatory" evidence="10">
    <location>
        <begin position="1"/>
        <end position="111"/>
    </location>
</feature>
<dbReference type="InterPro" id="IPR001789">
    <property type="entry name" value="Sig_transdc_resp-reg_receiver"/>
</dbReference>
<dbReference type="SMART" id="SM00862">
    <property type="entry name" value="Trans_reg_C"/>
    <property type="match status" value="1"/>
</dbReference>
<evidence type="ECO:0000256" key="1">
    <source>
        <dbReference type="ARBA" id="ARBA00018672"/>
    </source>
</evidence>
<dbReference type="EMBL" id="FOVK01000008">
    <property type="protein sequence ID" value="SFN93969.1"/>
    <property type="molecule type" value="Genomic_DNA"/>
</dbReference>
<dbReference type="PANTHER" id="PTHR48111">
    <property type="entry name" value="REGULATOR OF RPOS"/>
    <property type="match status" value="1"/>
</dbReference>
<dbReference type="PANTHER" id="PTHR48111:SF1">
    <property type="entry name" value="TWO-COMPONENT RESPONSE REGULATOR ORR33"/>
    <property type="match status" value="1"/>
</dbReference>
<gene>
    <name evidence="12" type="ORF">SAMN04488695_10840</name>
</gene>
<evidence type="ECO:0000256" key="6">
    <source>
        <dbReference type="ARBA" id="ARBA00023163"/>
    </source>
</evidence>
<evidence type="ECO:0000256" key="9">
    <source>
        <dbReference type="PROSITE-ProRule" id="PRU01091"/>
    </source>
</evidence>
<evidence type="ECO:0000259" key="11">
    <source>
        <dbReference type="PROSITE" id="PS51755"/>
    </source>
</evidence>
<dbReference type="GO" id="GO:0006355">
    <property type="term" value="P:regulation of DNA-templated transcription"/>
    <property type="evidence" value="ECO:0007669"/>
    <property type="project" value="InterPro"/>
</dbReference>
<dbReference type="GO" id="GO:0032993">
    <property type="term" value="C:protein-DNA complex"/>
    <property type="evidence" value="ECO:0007669"/>
    <property type="project" value="TreeGrafter"/>
</dbReference>
<dbReference type="Gene3D" id="3.40.50.2300">
    <property type="match status" value="1"/>
</dbReference>
<keyword evidence="6" id="KW-0804">Transcription</keyword>
<feature type="modified residue" description="4-aspartylphosphate" evidence="8">
    <location>
        <position position="47"/>
    </location>
</feature>